<keyword evidence="3" id="KW-0443">Lipid metabolism</keyword>
<comment type="similarity">
    <text evidence="1">Belongs to the patatin family.</text>
</comment>
<dbReference type="AlphaFoldDB" id="A0A426Y898"/>
<sequence length="102" mass="11108">MAFGDRRASNYVRIQVNPAIFDGMSRMVSDNGVGVMQGCGATERGVESVLFQGRKLSEQTNGEKLDLAAAELIKEHERRKRSGVPTVVLKPSMTFARSSSSC</sequence>
<protein>
    <submittedName>
        <fullName evidence="4">Uncharacterized protein</fullName>
    </submittedName>
</protein>
<keyword evidence="2" id="KW-0378">Hydrolase</keyword>
<dbReference type="Proteomes" id="UP000287651">
    <property type="component" value="Unassembled WGS sequence"/>
</dbReference>
<organism evidence="4 5">
    <name type="scientific">Ensete ventricosum</name>
    <name type="common">Abyssinian banana</name>
    <name type="synonym">Musa ensete</name>
    <dbReference type="NCBI Taxonomy" id="4639"/>
    <lineage>
        <taxon>Eukaryota</taxon>
        <taxon>Viridiplantae</taxon>
        <taxon>Streptophyta</taxon>
        <taxon>Embryophyta</taxon>
        <taxon>Tracheophyta</taxon>
        <taxon>Spermatophyta</taxon>
        <taxon>Magnoliopsida</taxon>
        <taxon>Liliopsida</taxon>
        <taxon>Zingiberales</taxon>
        <taxon>Musaceae</taxon>
        <taxon>Ensete</taxon>
    </lineage>
</organism>
<reference evidence="4 5" key="1">
    <citation type="journal article" date="2014" name="Agronomy (Basel)">
        <title>A Draft Genome Sequence for Ensete ventricosum, the Drought-Tolerant Tree Against Hunger.</title>
        <authorList>
            <person name="Harrison J."/>
            <person name="Moore K.A."/>
            <person name="Paszkiewicz K."/>
            <person name="Jones T."/>
            <person name="Grant M."/>
            <person name="Ambacheew D."/>
            <person name="Muzemil S."/>
            <person name="Studholme D.J."/>
        </authorList>
    </citation>
    <scope>NUCLEOTIDE SEQUENCE [LARGE SCALE GENOMIC DNA]</scope>
</reference>
<evidence type="ECO:0000256" key="1">
    <source>
        <dbReference type="ARBA" id="ARBA00010240"/>
    </source>
</evidence>
<dbReference type="GO" id="GO:0016042">
    <property type="term" value="P:lipid catabolic process"/>
    <property type="evidence" value="ECO:0007669"/>
    <property type="project" value="UniProtKB-KW"/>
</dbReference>
<evidence type="ECO:0000256" key="3">
    <source>
        <dbReference type="ARBA" id="ARBA00022963"/>
    </source>
</evidence>
<comment type="caution">
    <text evidence="4">The sequence shown here is derived from an EMBL/GenBank/DDBJ whole genome shotgun (WGS) entry which is preliminary data.</text>
</comment>
<dbReference type="EMBL" id="AMZH03014268">
    <property type="protein sequence ID" value="RRT47926.1"/>
    <property type="molecule type" value="Genomic_DNA"/>
</dbReference>
<dbReference type="GO" id="GO:0016787">
    <property type="term" value="F:hydrolase activity"/>
    <property type="evidence" value="ECO:0007669"/>
    <property type="project" value="UniProtKB-KW"/>
</dbReference>
<dbReference type="PANTHER" id="PTHR32241">
    <property type="entry name" value="PATATIN-LIKE PROTEIN 6"/>
    <property type="match status" value="1"/>
</dbReference>
<gene>
    <name evidence="4" type="ORF">B296_00053443</name>
</gene>
<dbReference type="PANTHER" id="PTHR32241:SF12">
    <property type="entry name" value="OS03G0784100 PROTEIN"/>
    <property type="match status" value="1"/>
</dbReference>
<name>A0A426Y898_ENSVE</name>
<accession>A0A426Y898</accession>
<evidence type="ECO:0000256" key="2">
    <source>
        <dbReference type="ARBA" id="ARBA00022801"/>
    </source>
</evidence>
<evidence type="ECO:0000313" key="4">
    <source>
        <dbReference type="EMBL" id="RRT47926.1"/>
    </source>
</evidence>
<keyword evidence="3" id="KW-0442">Lipid degradation</keyword>
<proteinExistence type="inferred from homology"/>
<evidence type="ECO:0000313" key="5">
    <source>
        <dbReference type="Proteomes" id="UP000287651"/>
    </source>
</evidence>